<feature type="non-terminal residue" evidence="1">
    <location>
        <position position="75"/>
    </location>
</feature>
<proteinExistence type="predicted"/>
<evidence type="ECO:0000313" key="1">
    <source>
        <dbReference type="EMBL" id="NGO50798.1"/>
    </source>
</evidence>
<dbReference type="InterPro" id="IPR015928">
    <property type="entry name" value="Aconitase/3IPM_dehydase_swvl"/>
</dbReference>
<dbReference type="EMBL" id="JAAKZF010000005">
    <property type="protein sequence ID" value="NGO50798.1"/>
    <property type="molecule type" value="Genomic_DNA"/>
</dbReference>
<keyword evidence="2" id="KW-1185">Reference proteome</keyword>
<dbReference type="SUPFAM" id="SSF52016">
    <property type="entry name" value="LeuD/IlvD-like"/>
    <property type="match status" value="1"/>
</dbReference>
<dbReference type="Gene3D" id="3.20.19.10">
    <property type="entry name" value="Aconitase, domain 4"/>
    <property type="match status" value="1"/>
</dbReference>
<protein>
    <submittedName>
        <fullName evidence="1">Uncharacterized protein</fullName>
    </submittedName>
</protein>
<dbReference type="RefSeq" id="WP_206078696.1">
    <property type="nucleotide sequence ID" value="NZ_JAAKZF010000005.1"/>
</dbReference>
<evidence type="ECO:0000313" key="2">
    <source>
        <dbReference type="Proteomes" id="UP001642900"/>
    </source>
</evidence>
<sequence>MTGPIETVSGRGLSLPDDNIDTDQIIESRHLKMTTFHGMEAHVFESSRRIARETRAVPIEQRRRHLGITDDFMMP</sequence>
<name>A0A6G4W8Z3_9HYPH</name>
<dbReference type="Proteomes" id="UP001642900">
    <property type="component" value="Unassembled WGS sequence"/>
</dbReference>
<comment type="caution">
    <text evidence="1">The sequence shown here is derived from an EMBL/GenBank/DDBJ whole genome shotgun (WGS) entry which is preliminary data.</text>
</comment>
<accession>A0A6G4W8Z3</accession>
<gene>
    <name evidence="1" type="ORF">G6N73_06325</name>
</gene>
<dbReference type="AlphaFoldDB" id="A0A6G4W8Z3"/>
<organism evidence="1 2">
    <name type="scientific">Allomesorhizobium camelthorni</name>
    <dbReference type="NCBI Taxonomy" id="475069"/>
    <lineage>
        <taxon>Bacteria</taxon>
        <taxon>Pseudomonadati</taxon>
        <taxon>Pseudomonadota</taxon>
        <taxon>Alphaproteobacteria</taxon>
        <taxon>Hyphomicrobiales</taxon>
        <taxon>Phyllobacteriaceae</taxon>
        <taxon>Allomesorhizobium</taxon>
    </lineage>
</organism>
<reference evidence="1 2" key="1">
    <citation type="submission" date="2020-02" db="EMBL/GenBank/DDBJ databases">
        <title>Genome sequence of strain CCNWXJ40-4.</title>
        <authorList>
            <person name="Gao J."/>
            <person name="Sun J."/>
        </authorList>
    </citation>
    <scope>NUCLEOTIDE SEQUENCE [LARGE SCALE GENOMIC DNA]</scope>
    <source>
        <strain evidence="1 2">CCNWXJ 40-4</strain>
    </source>
</reference>